<gene>
    <name evidence="7" type="ORF">G3M58_02165</name>
</gene>
<dbReference type="GO" id="GO:0005524">
    <property type="term" value="F:ATP binding"/>
    <property type="evidence" value="ECO:0007669"/>
    <property type="project" value="UniProtKB-KW"/>
</dbReference>
<comment type="caution">
    <text evidence="7">The sequence shown here is derived from an EMBL/GenBank/DDBJ whole genome shotgun (WGS) entry which is preliminary data.</text>
</comment>
<evidence type="ECO:0000256" key="3">
    <source>
        <dbReference type="ARBA" id="ARBA00022840"/>
    </source>
</evidence>
<keyword evidence="1" id="KW-0436">Ligase</keyword>
<evidence type="ECO:0000256" key="4">
    <source>
        <dbReference type="ARBA" id="ARBA00022917"/>
    </source>
</evidence>
<keyword evidence="3" id="KW-0067">ATP-binding</keyword>
<evidence type="ECO:0000313" key="7">
    <source>
        <dbReference type="EMBL" id="NEE05237.1"/>
    </source>
</evidence>
<dbReference type="Pfam" id="PF13603">
    <property type="entry name" value="tRNA-synt_1_2"/>
    <property type="match status" value="1"/>
</dbReference>
<evidence type="ECO:0000256" key="2">
    <source>
        <dbReference type="ARBA" id="ARBA00022741"/>
    </source>
</evidence>
<proteinExistence type="predicted"/>
<dbReference type="AlphaFoldDB" id="A0A6G3WIG4"/>
<evidence type="ECO:0000259" key="6">
    <source>
        <dbReference type="Pfam" id="PF13603"/>
    </source>
</evidence>
<feature type="domain" description="Leucyl-tRNA synthetase editing" evidence="6">
    <location>
        <begin position="2"/>
        <end position="82"/>
    </location>
</feature>
<dbReference type="GO" id="GO:0004812">
    <property type="term" value="F:aminoacyl-tRNA ligase activity"/>
    <property type="evidence" value="ECO:0007669"/>
    <property type="project" value="UniProtKB-KW"/>
</dbReference>
<dbReference type="Gene3D" id="3.90.740.10">
    <property type="entry name" value="Valyl/Leucyl/Isoleucyl-tRNA synthetase, editing domain"/>
    <property type="match status" value="1"/>
</dbReference>
<evidence type="ECO:0000256" key="1">
    <source>
        <dbReference type="ARBA" id="ARBA00022598"/>
    </source>
</evidence>
<dbReference type="GO" id="GO:0006418">
    <property type="term" value="P:tRNA aminoacylation for protein translation"/>
    <property type="evidence" value="ECO:0007669"/>
    <property type="project" value="InterPro"/>
</dbReference>
<keyword evidence="2" id="KW-0547">Nucleotide-binding</keyword>
<feature type="non-terminal residue" evidence="7">
    <location>
        <position position="83"/>
    </location>
</feature>
<sequence length="83" mass="8978">GYGTGAIMAVPAHDARDFAFARAFELPMRCVVQPSDDRGTDPATWDDAFSSYDAKLVNSANDEISLDGLGVVEAKARITDWLK</sequence>
<organism evidence="7">
    <name type="scientific">Streptomyces sp. SID7499</name>
    <dbReference type="NCBI Taxonomy" id="2706086"/>
    <lineage>
        <taxon>Bacteria</taxon>
        <taxon>Bacillati</taxon>
        <taxon>Actinomycetota</taxon>
        <taxon>Actinomycetes</taxon>
        <taxon>Kitasatosporales</taxon>
        <taxon>Streptomycetaceae</taxon>
        <taxon>Streptomyces</taxon>
    </lineage>
</organism>
<dbReference type="InterPro" id="IPR025709">
    <property type="entry name" value="Leu_tRNA-synth_edit"/>
</dbReference>
<accession>A0A6G3WIG4</accession>
<dbReference type="InterPro" id="IPR009008">
    <property type="entry name" value="Val/Leu/Ile-tRNA-synth_edit"/>
</dbReference>
<dbReference type="GO" id="GO:0002161">
    <property type="term" value="F:aminoacyl-tRNA deacylase activity"/>
    <property type="evidence" value="ECO:0007669"/>
    <property type="project" value="InterPro"/>
</dbReference>
<evidence type="ECO:0000256" key="5">
    <source>
        <dbReference type="ARBA" id="ARBA00023146"/>
    </source>
</evidence>
<keyword evidence="4" id="KW-0648">Protein biosynthesis</keyword>
<protein>
    <recommendedName>
        <fullName evidence="6">Leucyl-tRNA synthetase editing domain-containing protein</fullName>
    </recommendedName>
</protein>
<reference evidence="7" key="1">
    <citation type="submission" date="2020-01" db="EMBL/GenBank/DDBJ databases">
        <title>Insect and environment-associated Actinomycetes.</title>
        <authorList>
            <person name="Currrie C."/>
            <person name="Chevrette M."/>
            <person name="Carlson C."/>
            <person name="Stubbendieck R."/>
            <person name="Wendt-Pienkowski E."/>
        </authorList>
    </citation>
    <scope>NUCLEOTIDE SEQUENCE</scope>
    <source>
        <strain evidence="7">SID7499</strain>
    </source>
</reference>
<name>A0A6G3WIG4_9ACTN</name>
<keyword evidence="5" id="KW-0030">Aminoacyl-tRNA synthetase</keyword>
<dbReference type="SUPFAM" id="SSF50677">
    <property type="entry name" value="ValRS/IleRS/LeuRS editing domain"/>
    <property type="match status" value="1"/>
</dbReference>
<feature type="non-terminal residue" evidence="7">
    <location>
        <position position="1"/>
    </location>
</feature>
<dbReference type="EMBL" id="JAAGMN010000243">
    <property type="protein sequence ID" value="NEE05237.1"/>
    <property type="molecule type" value="Genomic_DNA"/>
</dbReference>